<reference evidence="2 3" key="1">
    <citation type="journal article" date="2023" name="Plants (Basel)">
        <title>Bridging the Gap: Combining Genomics and Transcriptomics Approaches to Understand Stylosanthes scabra, an Orphan Legume from the Brazilian Caatinga.</title>
        <authorList>
            <person name="Ferreira-Neto J.R.C."/>
            <person name="da Silva M.D."/>
            <person name="Binneck E."/>
            <person name="de Melo N.F."/>
            <person name="da Silva R.H."/>
            <person name="de Melo A.L.T.M."/>
            <person name="Pandolfi V."/>
            <person name="Bustamante F.O."/>
            <person name="Brasileiro-Vidal A.C."/>
            <person name="Benko-Iseppon A.M."/>
        </authorList>
    </citation>
    <scope>NUCLEOTIDE SEQUENCE [LARGE SCALE GENOMIC DNA]</scope>
    <source>
        <tissue evidence="2">Leaves</tissue>
    </source>
</reference>
<protein>
    <submittedName>
        <fullName evidence="2">Uncharacterized protein</fullName>
    </submittedName>
</protein>
<comment type="caution">
    <text evidence="2">The sequence shown here is derived from an EMBL/GenBank/DDBJ whole genome shotgun (WGS) entry which is preliminary data.</text>
</comment>
<name>A0ABU6XKW7_9FABA</name>
<accession>A0ABU6XKW7</accession>
<dbReference type="EMBL" id="JASCZI010211987">
    <property type="protein sequence ID" value="MED6197846.1"/>
    <property type="molecule type" value="Genomic_DNA"/>
</dbReference>
<proteinExistence type="predicted"/>
<keyword evidence="3" id="KW-1185">Reference proteome</keyword>
<organism evidence="2 3">
    <name type="scientific">Stylosanthes scabra</name>
    <dbReference type="NCBI Taxonomy" id="79078"/>
    <lineage>
        <taxon>Eukaryota</taxon>
        <taxon>Viridiplantae</taxon>
        <taxon>Streptophyta</taxon>
        <taxon>Embryophyta</taxon>
        <taxon>Tracheophyta</taxon>
        <taxon>Spermatophyta</taxon>
        <taxon>Magnoliopsida</taxon>
        <taxon>eudicotyledons</taxon>
        <taxon>Gunneridae</taxon>
        <taxon>Pentapetalae</taxon>
        <taxon>rosids</taxon>
        <taxon>fabids</taxon>
        <taxon>Fabales</taxon>
        <taxon>Fabaceae</taxon>
        <taxon>Papilionoideae</taxon>
        <taxon>50 kb inversion clade</taxon>
        <taxon>dalbergioids sensu lato</taxon>
        <taxon>Dalbergieae</taxon>
        <taxon>Pterocarpus clade</taxon>
        <taxon>Stylosanthes</taxon>
    </lineage>
</organism>
<evidence type="ECO:0000313" key="2">
    <source>
        <dbReference type="EMBL" id="MED6197846.1"/>
    </source>
</evidence>
<evidence type="ECO:0000256" key="1">
    <source>
        <dbReference type="SAM" id="MobiDB-lite"/>
    </source>
</evidence>
<sequence length="132" mass="14440">MDGGKAMGVTAKTVVEQEESEKKRTVVVVGRETSDGEDEKGYRRERRGRDRQRRWWTALIFCGGEEARACASVWGEGENGARATAYLKEPNGAGPVRLTSSGRLTGFSNCCETKPHPPSVRGPADAIQFSNH</sequence>
<dbReference type="Proteomes" id="UP001341840">
    <property type="component" value="Unassembled WGS sequence"/>
</dbReference>
<evidence type="ECO:0000313" key="3">
    <source>
        <dbReference type="Proteomes" id="UP001341840"/>
    </source>
</evidence>
<gene>
    <name evidence="2" type="ORF">PIB30_060623</name>
</gene>
<feature type="region of interest" description="Disordered" evidence="1">
    <location>
        <begin position="1"/>
        <end position="50"/>
    </location>
</feature>